<evidence type="ECO:0000256" key="6">
    <source>
        <dbReference type="ARBA" id="ARBA00023239"/>
    </source>
</evidence>
<evidence type="ECO:0000313" key="8">
    <source>
        <dbReference type="EMBL" id="SCO93155.1"/>
    </source>
</evidence>
<dbReference type="Pfam" id="PF01264">
    <property type="entry name" value="Chorismate_synt"/>
    <property type="match status" value="3"/>
</dbReference>
<evidence type="ECO:0000256" key="3">
    <source>
        <dbReference type="ARBA" id="ARBA00013036"/>
    </source>
</evidence>
<keyword evidence="5" id="KW-0057">Aromatic amino acid biosynthesis</keyword>
<protein>
    <recommendedName>
        <fullName evidence="3">chorismate synthase</fullName>
        <ecNumber evidence="3">4.2.3.5</ecNumber>
    </recommendedName>
</protein>
<dbReference type="RefSeq" id="XP_028862593.1">
    <property type="nucleotide sequence ID" value="XM_029006067.1"/>
</dbReference>
<feature type="compositionally biased region" description="Low complexity" evidence="7">
    <location>
        <begin position="256"/>
        <end position="320"/>
    </location>
</feature>
<evidence type="ECO:0000256" key="7">
    <source>
        <dbReference type="SAM" id="MobiDB-lite"/>
    </source>
</evidence>
<comment type="similarity">
    <text evidence="2">Belongs to the chorismate synthase family.</text>
</comment>
<dbReference type="PANTHER" id="PTHR21085:SF0">
    <property type="entry name" value="CHORISMATE SYNTHASE"/>
    <property type="match status" value="1"/>
</dbReference>
<dbReference type="GO" id="GO:0009423">
    <property type="term" value="P:chorismate biosynthetic process"/>
    <property type="evidence" value="ECO:0007669"/>
    <property type="project" value="TreeGrafter"/>
</dbReference>
<dbReference type="GO" id="GO:0005829">
    <property type="term" value="C:cytosol"/>
    <property type="evidence" value="ECO:0007669"/>
    <property type="project" value="TreeGrafter"/>
</dbReference>
<dbReference type="OMA" id="YLENDMS"/>
<dbReference type="GO" id="GO:0010181">
    <property type="term" value="F:FMN binding"/>
    <property type="evidence" value="ECO:0007669"/>
    <property type="project" value="TreeGrafter"/>
</dbReference>
<dbReference type="KEGG" id="pmal:PMUG01_11040600"/>
<keyword evidence="9" id="KW-1185">Reference proteome</keyword>
<dbReference type="Proteomes" id="UP000219813">
    <property type="component" value="Chromosome 11"/>
</dbReference>
<dbReference type="SUPFAM" id="SSF103263">
    <property type="entry name" value="Chorismate synthase, AroC"/>
    <property type="match status" value="3"/>
</dbReference>
<dbReference type="OrthoDB" id="1721239at2759"/>
<dbReference type="GO" id="GO:0004107">
    <property type="term" value="F:chorismate synthase activity"/>
    <property type="evidence" value="ECO:0007669"/>
    <property type="project" value="UniProtKB-EC"/>
</dbReference>
<dbReference type="HAMAP" id="MF_00300">
    <property type="entry name" value="Chorismate_synth"/>
    <property type="match status" value="1"/>
</dbReference>
<keyword evidence="6 8" id="KW-0456">Lyase</keyword>
<evidence type="ECO:0000256" key="4">
    <source>
        <dbReference type="ARBA" id="ARBA00022605"/>
    </source>
</evidence>
<dbReference type="GeneID" id="39869867"/>
<dbReference type="AlphaFoldDB" id="A0A1D3SP30"/>
<evidence type="ECO:0000256" key="1">
    <source>
        <dbReference type="ARBA" id="ARBA00005044"/>
    </source>
</evidence>
<sequence length="622" mass="70420">MSTYGTLLKVTSFGESHGKAVGCVIDGFLANIEIDFELIQKQLNRRRPNQSKLTSNRNENDKLVILSGFDENKTLGTPITFLIYNEDIKKENYSPFINIPRPGHGDYTYFMKYHVKNKSGSSRFSGRETVTRVAAGACIEQWLLNFYNCKIVCYVHSVGNIKLPDHVSKKLEKYAPSRDLVDTYGCVKYNEKKKIFMDCFNSIYDINGILIDKNVNKQNAFDHLTHFEKKKGLEGSYYGNNGNNINKYNNYKDDNNGNNNGNNNSNNNGNNNSNNNGNNNSNNNGNNNNNDYYYYNNNNDSNNSYNRYNSNSSNNINNSNSDEHENEWTVLQTRCPHPYTAVQISSYIFKLKSKGDSVGGIATCVIKNIPIGIGEPIFDKIEAELAKIILSIPAIKGIEFGSGFNGTYMLGSQHNDLFIPLDEMEHSENNKNEQNVKSVQCVQNYKNEKNDKNCENIQKSQYIQNGQNETKKNIHSNFKKREEESENYWDKKEEIVFDENNFDSAHKNIEASNDDSNMTNKHKLLITKTNNCGGILAGITTGNNIIFRSAIKPVSSIQIEKETSNFYGKICKLSVKGMHDCCILPRLPPIIESSSSIVIGDMILRQIAKYGEKNLPTLGVYK</sequence>
<accession>A0A1D3SP30</accession>
<dbReference type="CDD" id="cd07304">
    <property type="entry name" value="Chorismate_synthase"/>
    <property type="match status" value="1"/>
</dbReference>
<dbReference type="EMBL" id="LT594632">
    <property type="protein sequence ID" value="SCO93155.1"/>
    <property type="molecule type" value="Genomic_DNA"/>
</dbReference>
<evidence type="ECO:0000256" key="5">
    <source>
        <dbReference type="ARBA" id="ARBA00023141"/>
    </source>
</evidence>
<keyword evidence="4" id="KW-0028">Amino-acid biosynthesis</keyword>
<gene>
    <name evidence="8" type="primary">CS</name>
    <name evidence="8" type="ORF">PMUG01_11040600</name>
</gene>
<reference evidence="8 9" key="1">
    <citation type="submission" date="2016-06" db="EMBL/GenBank/DDBJ databases">
        <authorList>
            <consortium name="Pathogen Informatics"/>
        </authorList>
    </citation>
    <scope>NUCLEOTIDE SEQUENCE [LARGE SCALE GENOMIC DNA]</scope>
</reference>
<evidence type="ECO:0000313" key="9">
    <source>
        <dbReference type="Proteomes" id="UP000219813"/>
    </source>
</evidence>
<dbReference type="InterPro" id="IPR035904">
    <property type="entry name" value="Chorismate_synth_AroC_sf"/>
</dbReference>
<dbReference type="InterPro" id="IPR000453">
    <property type="entry name" value="Chorismate_synth"/>
</dbReference>
<comment type="pathway">
    <text evidence="1">Metabolic intermediate biosynthesis; chorismate biosynthesis; chorismate from D-erythrose 4-phosphate and phosphoenolpyruvate: step 7/7.</text>
</comment>
<feature type="region of interest" description="Disordered" evidence="7">
    <location>
        <begin position="244"/>
        <end position="324"/>
    </location>
</feature>
<dbReference type="GO" id="GO:0008652">
    <property type="term" value="P:amino acid biosynthetic process"/>
    <property type="evidence" value="ECO:0007669"/>
    <property type="project" value="UniProtKB-KW"/>
</dbReference>
<proteinExistence type="inferred from homology"/>
<dbReference type="EC" id="4.2.3.5" evidence="3"/>
<evidence type="ECO:0000256" key="2">
    <source>
        <dbReference type="ARBA" id="ARBA00008014"/>
    </source>
</evidence>
<name>A0A1D3SP30_PLAMA</name>
<dbReference type="PANTHER" id="PTHR21085">
    <property type="entry name" value="CHORISMATE SYNTHASE"/>
    <property type="match status" value="1"/>
</dbReference>
<dbReference type="VEuPathDB" id="PlasmoDB:PmUG01_11040600"/>
<dbReference type="GO" id="GO:0009073">
    <property type="term" value="P:aromatic amino acid family biosynthetic process"/>
    <property type="evidence" value="ECO:0007669"/>
    <property type="project" value="UniProtKB-KW"/>
</dbReference>
<organism evidence="8 9">
    <name type="scientific">Plasmodium malariae</name>
    <dbReference type="NCBI Taxonomy" id="5858"/>
    <lineage>
        <taxon>Eukaryota</taxon>
        <taxon>Sar</taxon>
        <taxon>Alveolata</taxon>
        <taxon>Apicomplexa</taxon>
        <taxon>Aconoidasida</taxon>
        <taxon>Haemosporida</taxon>
        <taxon>Plasmodiidae</taxon>
        <taxon>Plasmodium</taxon>
        <taxon>Plasmodium (Plasmodium)</taxon>
    </lineage>
</organism>
<dbReference type="Gene3D" id="3.60.150.10">
    <property type="entry name" value="Chorismate synthase AroC"/>
    <property type="match status" value="3"/>
</dbReference>